<dbReference type="PaxDb" id="572546-Arcpr_1142"/>
<dbReference type="OrthoDB" id="98351at2157"/>
<gene>
    <name evidence="1" type="ordered locus">Arcpr_1142</name>
</gene>
<reference evidence="1 2" key="1">
    <citation type="journal article" date="2010" name="Stand. Genomic Sci.">
        <title>Complete genome sequence of Archaeoglobus profundus type strain (AV18).</title>
        <authorList>
            <person name="von Jan M."/>
            <person name="Lapidus A."/>
            <person name="Del Rio T.G."/>
            <person name="Copeland A."/>
            <person name="Tice H."/>
            <person name="Cheng J.F."/>
            <person name="Lucas S."/>
            <person name="Chen F."/>
            <person name="Nolan M."/>
            <person name="Goodwin L."/>
            <person name="Han C."/>
            <person name="Pitluck S."/>
            <person name="Liolios K."/>
            <person name="Ivanova N."/>
            <person name="Mavromatis K."/>
            <person name="Ovchinnikova G."/>
            <person name="Chertkov O."/>
            <person name="Pati A."/>
            <person name="Chen A."/>
            <person name="Palaniappan K."/>
            <person name="Land M."/>
            <person name="Hauser L."/>
            <person name="Chang Y.J."/>
            <person name="Jeffries C.D."/>
            <person name="Saunders E."/>
            <person name="Brettin T."/>
            <person name="Detter J.C."/>
            <person name="Chain P."/>
            <person name="Eichinger K."/>
            <person name="Huber H."/>
            <person name="Spring S."/>
            <person name="Rohde M."/>
            <person name="Goker M."/>
            <person name="Wirth R."/>
            <person name="Woyke T."/>
            <person name="Bristow J."/>
            <person name="Eisen J.A."/>
            <person name="Markowitz V."/>
            <person name="Hugenholtz P."/>
            <person name="Kyrpides N.C."/>
            <person name="Klenk H.P."/>
        </authorList>
    </citation>
    <scope>NUCLEOTIDE SEQUENCE [LARGE SCALE GENOMIC DNA]</scope>
    <source>
        <strain evidence="2">DSM 5631 / JCM 9629 / NBRC 100127 / Av18</strain>
    </source>
</reference>
<dbReference type="HOGENOM" id="CLU_064882_1_0_2"/>
<dbReference type="GeneID" id="8739823"/>
<organism evidence="1 2">
    <name type="scientific">Archaeoglobus profundus (strain DSM 5631 / JCM 9629 / NBRC 100127 / Av18)</name>
    <dbReference type="NCBI Taxonomy" id="572546"/>
    <lineage>
        <taxon>Archaea</taxon>
        <taxon>Methanobacteriati</taxon>
        <taxon>Methanobacteriota</taxon>
        <taxon>Archaeoglobi</taxon>
        <taxon>Archaeoglobales</taxon>
        <taxon>Archaeoglobaceae</taxon>
        <taxon>Archaeoglobus</taxon>
    </lineage>
</organism>
<dbReference type="AlphaFoldDB" id="D2RDK4"/>
<evidence type="ECO:0000313" key="1">
    <source>
        <dbReference type="EMBL" id="ADB58198.1"/>
    </source>
</evidence>
<dbReference type="RefSeq" id="WP_012940534.1">
    <property type="nucleotide sequence ID" value="NC_013741.1"/>
</dbReference>
<dbReference type="EMBL" id="CP001857">
    <property type="protein sequence ID" value="ADB58198.1"/>
    <property type="molecule type" value="Genomic_DNA"/>
</dbReference>
<name>D2RDK4_ARCPA</name>
<proteinExistence type="predicted"/>
<evidence type="ECO:0000313" key="2">
    <source>
        <dbReference type="Proteomes" id="UP000001901"/>
    </source>
</evidence>
<accession>D2RDK4</accession>
<dbReference type="eggNOG" id="arCOG04197">
    <property type="taxonomic scope" value="Archaea"/>
</dbReference>
<sequence>MVRESEERATIVGKLLVNDDVALAKLLTLMRMFRDSVELAHTLLFRRKFSESEVKRRLTKVLSNAWYASSAIKVAKLYKEQTKIKLRKPLLYSVGAKCEEGNRNIRLVSTDKVLIKIPHADGRHEWIEVRVRFGKNYIPLLQELNSCNYGAGVTIKLKGKRENWKTVFRKKLYLYLNVPADLYAKYFGKRVKVESENKFYAGFDFNVDRINMVIVDSYGRIRDIRNIHFPEVINYDKNKSRAIRQDALSKLVEYAVSHGVKYFVIEDLSKPNNIRGNVRKWSIRKYQQQVSMLVKKVGGTLVKVNPAYTSIDAIGISLSKGIDVHTASAYLIALRGIKRYTTIQKATV</sequence>
<dbReference type="KEGG" id="apo:Arcpr_1142"/>
<dbReference type="Proteomes" id="UP000001901">
    <property type="component" value="Chromosome"/>
</dbReference>
<protein>
    <submittedName>
        <fullName evidence="1">Transposase, IS605 OrfB family</fullName>
    </submittedName>
</protein>
<keyword evidence="2" id="KW-1185">Reference proteome</keyword>